<dbReference type="InterPro" id="IPR029032">
    <property type="entry name" value="AhpD-like"/>
</dbReference>
<name>A0A806K0H8_9BACT</name>
<dbReference type="InterPro" id="IPR003779">
    <property type="entry name" value="CMD-like"/>
</dbReference>
<dbReference type="Gene3D" id="1.20.1290.10">
    <property type="entry name" value="AhpD-like"/>
    <property type="match status" value="1"/>
</dbReference>
<evidence type="ECO:0000259" key="1">
    <source>
        <dbReference type="Pfam" id="PF02627"/>
    </source>
</evidence>
<dbReference type="SUPFAM" id="SSF69118">
    <property type="entry name" value="AhpD-like"/>
    <property type="match status" value="1"/>
</dbReference>
<feature type="domain" description="Carboxymuconolactone decarboxylase-like" evidence="1">
    <location>
        <begin position="16"/>
        <end position="99"/>
    </location>
</feature>
<reference evidence="2" key="1">
    <citation type="submission" date="2012-03" db="EMBL/GenBank/DDBJ databases">
        <title>Functional metagenomics reveals considerable lignocellulase gene clusters in the gut microbiome of a wood-feeding higher termite.</title>
        <authorList>
            <person name="Liu N."/>
        </authorList>
    </citation>
    <scope>NUCLEOTIDE SEQUENCE</scope>
</reference>
<evidence type="ECO:0000313" key="2">
    <source>
        <dbReference type="EMBL" id="AGS52813.1"/>
    </source>
</evidence>
<proteinExistence type="predicted"/>
<dbReference type="AlphaFoldDB" id="A0A806K0H8"/>
<protein>
    <recommendedName>
        <fullName evidence="1">Carboxymuconolactone decarboxylase-like domain-containing protein</fullName>
    </recommendedName>
</protein>
<dbReference type="GO" id="GO:0051920">
    <property type="term" value="F:peroxiredoxin activity"/>
    <property type="evidence" value="ECO:0007669"/>
    <property type="project" value="InterPro"/>
</dbReference>
<sequence>MREVPERFLIFCERHPGLAAAYENLAAECRKAGPLGAKDQALAQLGVAVGAQVEGAVRSQARKALDTGLTPDEIRHAIMLSLTTIGFPRMMLALTWAEDLLVEN</sequence>
<dbReference type="PANTHER" id="PTHR33930">
    <property type="entry name" value="ALKYL HYDROPEROXIDE REDUCTASE AHPD"/>
    <property type="match status" value="1"/>
</dbReference>
<accession>A0A806K0H8</accession>
<dbReference type="Pfam" id="PF02627">
    <property type="entry name" value="CMD"/>
    <property type="match status" value="1"/>
</dbReference>
<dbReference type="PANTHER" id="PTHR33930:SF2">
    <property type="entry name" value="BLR3452 PROTEIN"/>
    <property type="match status" value="1"/>
</dbReference>
<dbReference type="EMBL" id="JQ844213">
    <property type="protein sequence ID" value="AGS52813.1"/>
    <property type="molecule type" value="Genomic_DNA"/>
</dbReference>
<organism evidence="2">
    <name type="scientific">uncultured bacterium contig00009</name>
    <dbReference type="NCBI Taxonomy" id="1181501"/>
    <lineage>
        <taxon>Bacteria</taxon>
        <taxon>environmental samples</taxon>
    </lineage>
</organism>